<reference evidence="1 2" key="1">
    <citation type="submission" date="2024-06" db="EMBL/GenBank/DDBJ databases">
        <title>The Natural Products Discovery Center: Release of the First 8490 Sequenced Strains for Exploring Actinobacteria Biosynthetic Diversity.</title>
        <authorList>
            <person name="Kalkreuter E."/>
            <person name="Kautsar S.A."/>
            <person name="Yang D."/>
            <person name="Bader C.D."/>
            <person name="Teijaro C.N."/>
            <person name="Fluegel L."/>
            <person name="Davis C.M."/>
            <person name="Simpson J.R."/>
            <person name="Lauterbach L."/>
            <person name="Steele A.D."/>
            <person name="Gui C."/>
            <person name="Meng S."/>
            <person name="Li G."/>
            <person name="Viehrig K."/>
            <person name="Ye F."/>
            <person name="Su P."/>
            <person name="Kiefer A.F."/>
            <person name="Nichols A."/>
            <person name="Cepeda A.J."/>
            <person name="Yan W."/>
            <person name="Fan B."/>
            <person name="Jiang Y."/>
            <person name="Adhikari A."/>
            <person name="Zheng C.-J."/>
            <person name="Schuster L."/>
            <person name="Cowan T.M."/>
            <person name="Smanski M.J."/>
            <person name="Chevrette M.G."/>
            <person name="De Carvalho L.P.S."/>
            <person name="Shen B."/>
        </authorList>
    </citation>
    <scope>NUCLEOTIDE SEQUENCE [LARGE SCALE GENOMIC DNA]</scope>
    <source>
        <strain evidence="1 2">NPDC050100</strain>
    </source>
</reference>
<name>A0ABV3GA39_MICGL</name>
<dbReference type="EMBL" id="JBFALK010000003">
    <property type="protein sequence ID" value="MEV0968496.1"/>
    <property type="molecule type" value="Genomic_DNA"/>
</dbReference>
<proteinExistence type="predicted"/>
<comment type="caution">
    <text evidence="1">The sequence shown here is derived from an EMBL/GenBank/DDBJ whole genome shotgun (WGS) entry which is preliminary data.</text>
</comment>
<dbReference type="Proteomes" id="UP001551675">
    <property type="component" value="Unassembled WGS sequence"/>
</dbReference>
<dbReference type="RefSeq" id="WP_358131210.1">
    <property type="nucleotide sequence ID" value="NZ_JBFALK010000003.1"/>
</dbReference>
<organism evidence="1 2">
    <name type="scientific">Microtetraspora glauca</name>
    <dbReference type="NCBI Taxonomy" id="1996"/>
    <lineage>
        <taxon>Bacteria</taxon>
        <taxon>Bacillati</taxon>
        <taxon>Actinomycetota</taxon>
        <taxon>Actinomycetes</taxon>
        <taxon>Streptosporangiales</taxon>
        <taxon>Streptosporangiaceae</taxon>
        <taxon>Microtetraspora</taxon>
    </lineage>
</organism>
<evidence type="ECO:0000313" key="1">
    <source>
        <dbReference type="EMBL" id="MEV0968496.1"/>
    </source>
</evidence>
<sequence length="109" mass="11679">MKDTTADELRTAVARLRCEHSFPVQPPHGTAWAPGPCEHCGIAWDIGLPLTDVPERLRGTLATLLDVIADEYEMPPCDHPDGVCTPCERRDDFVAAVAAARAINGGGSD</sequence>
<gene>
    <name evidence="1" type="ORF">AB0I59_07670</name>
</gene>
<keyword evidence="2" id="KW-1185">Reference proteome</keyword>
<evidence type="ECO:0000313" key="2">
    <source>
        <dbReference type="Proteomes" id="UP001551675"/>
    </source>
</evidence>
<accession>A0ABV3GA39</accession>
<protein>
    <submittedName>
        <fullName evidence="1">Uncharacterized protein</fullName>
    </submittedName>
</protein>